<keyword evidence="5" id="KW-1185">Reference proteome</keyword>
<dbReference type="GO" id="GO:0051536">
    <property type="term" value="F:iron-sulfur cluster binding"/>
    <property type="evidence" value="ECO:0007669"/>
    <property type="project" value="UniProtKB-KW"/>
</dbReference>
<keyword evidence="1" id="KW-0408">Iron</keyword>
<keyword evidence="2" id="KW-0411">Iron-sulfur</keyword>
<gene>
    <name evidence="4" type="ORF">D1868_00500</name>
</gene>
<dbReference type="KEGG" id="sazo:D1868_00500"/>
<dbReference type="Gene3D" id="3.40.228.10">
    <property type="entry name" value="Dimethylsulfoxide Reductase, domain 2"/>
    <property type="match status" value="1"/>
</dbReference>
<proteinExistence type="predicted"/>
<evidence type="ECO:0000259" key="3">
    <source>
        <dbReference type="Pfam" id="PF00384"/>
    </source>
</evidence>
<dbReference type="Pfam" id="PF00384">
    <property type="entry name" value="Molybdopterin"/>
    <property type="match status" value="1"/>
</dbReference>
<sequence length="582" mass="66148">MVIACTRDCYDTCVFSGENYKPLNIFPVNGFTCSRGRTDLKRNEINRVLHPLIEGKEVELKEAVKKVAEIVKNTPKDKILHVDYDGNQGLLTWYFPARLWNVLGALSTDYSICSSEGHEAIKLHYGSSLGALPEDFEKFDSVVFWGSEAVFSFIHGWALVRNKFKVAIDVRMSETAKRSDKRYLIKPSSDSFLAVGILKYLMNYLNSLHPLLDDPEKLRLYVDNYTWAEIEEITGLSRSEIEEIGEIYIEKSPLTIIGFALGRTYHGGYAIALISLIPALLGIPYGFYYSNSQGLGIDFAYLRGLHYSRPGNIVPMANVGDYVEEGKIEVLYVWNSNPLHSLPKSHKILKAVKEGRVKLVVHDPFLSDTAKVADIVIPAPTFLEKHDVVYSYWHNFLVYNEPIRPAKGIDEIRLMRMIAKELGISHPLIEEDEWSALNYALRNTGVTVDRLKREKIVKVEVKREVKKVKVEPLPKLIRPPEGYYLVFSSHPNYTNSQFKEVYRSRELVVYNCCYEGYAILEGNGMMVEVKMLKDESLPKGILFTYKFFLVSDKALLNAVVPGDINDYGGTPVLNGKVRLLMK</sequence>
<dbReference type="SUPFAM" id="SSF53706">
    <property type="entry name" value="Formate dehydrogenase/DMSO reductase, domains 1-3"/>
    <property type="match status" value="1"/>
</dbReference>
<dbReference type="InterPro" id="IPR050612">
    <property type="entry name" value="Prok_Mopterin_Oxidored"/>
</dbReference>
<dbReference type="GeneID" id="42797511"/>
<evidence type="ECO:0000313" key="5">
    <source>
        <dbReference type="Proteomes" id="UP000423396"/>
    </source>
</evidence>
<protein>
    <submittedName>
        <fullName evidence="4">Molybdopterin-dependent oxidoreductase</fullName>
    </submittedName>
</protein>
<evidence type="ECO:0000313" key="4">
    <source>
        <dbReference type="EMBL" id="QGR18624.1"/>
    </source>
</evidence>
<dbReference type="InterPro" id="IPR006656">
    <property type="entry name" value="Mopterin_OxRdtase"/>
</dbReference>
<dbReference type="OrthoDB" id="23466at2157"/>
<name>A0A650CL72_9CREN</name>
<dbReference type="EMBL" id="CP045483">
    <property type="protein sequence ID" value="QGR18624.1"/>
    <property type="molecule type" value="Genomic_DNA"/>
</dbReference>
<evidence type="ECO:0000256" key="1">
    <source>
        <dbReference type="ARBA" id="ARBA00023004"/>
    </source>
</evidence>
<dbReference type="AlphaFoldDB" id="A0A650CL72"/>
<feature type="domain" description="Molybdopterin oxidoreductase" evidence="3">
    <location>
        <begin position="62"/>
        <end position="390"/>
    </location>
</feature>
<dbReference type="Gene3D" id="3.30.2070.10">
    <property type="entry name" value="Formate dehydrogenase/DMSO reductase"/>
    <property type="match status" value="1"/>
</dbReference>
<dbReference type="RefSeq" id="WP_156004808.1">
    <property type="nucleotide sequence ID" value="NZ_CP045483.1"/>
</dbReference>
<dbReference type="PANTHER" id="PTHR43742">
    <property type="entry name" value="TRIMETHYLAMINE-N-OXIDE REDUCTASE"/>
    <property type="match status" value="1"/>
</dbReference>
<dbReference type="PANTHER" id="PTHR43742:SF6">
    <property type="entry name" value="OXIDOREDUCTASE YYAE-RELATED"/>
    <property type="match status" value="1"/>
</dbReference>
<dbReference type="Gene3D" id="3.40.50.740">
    <property type="match status" value="1"/>
</dbReference>
<evidence type="ECO:0000256" key="2">
    <source>
        <dbReference type="ARBA" id="ARBA00023014"/>
    </source>
</evidence>
<dbReference type="Proteomes" id="UP000423396">
    <property type="component" value="Chromosome"/>
</dbReference>
<accession>A0A650CL72</accession>
<organism evidence="4 5">
    <name type="scientific">Stygiolobus azoricus</name>
    <dbReference type="NCBI Taxonomy" id="41675"/>
    <lineage>
        <taxon>Archaea</taxon>
        <taxon>Thermoproteota</taxon>
        <taxon>Thermoprotei</taxon>
        <taxon>Sulfolobales</taxon>
        <taxon>Sulfolobaceae</taxon>
        <taxon>Stygiolobus</taxon>
    </lineage>
</organism>
<dbReference type="GO" id="GO:0016491">
    <property type="term" value="F:oxidoreductase activity"/>
    <property type="evidence" value="ECO:0007669"/>
    <property type="project" value="InterPro"/>
</dbReference>
<reference evidence="4 5" key="1">
    <citation type="submission" date="2019-10" db="EMBL/GenBank/DDBJ databases">
        <title>Genome Sequences from Six Type Strain Members of the Archaeal Family Sulfolobaceae: Acidianus ambivalens, Acidianus infernus, Metallosphaera prunae, Stygiolobus azoricus, Sulfolobus metallicus, and Sulfurisphaera ohwakuensis.</title>
        <authorList>
            <person name="Counts J.A."/>
            <person name="Kelly R.M."/>
        </authorList>
    </citation>
    <scope>NUCLEOTIDE SEQUENCE [LARGE SCALE GENOMIC DNA]</scope>
    <source>
        <strain evidence="4 5">FC6</strain>
    </source>
</reference>
<keyword evidence="2" id="KW-0479">Metal-binding</keyword>